<reference evidence="6 7" key="1">
    <citation type="submission" date="2020-12" db="EMBL/GenBank/DDBJ databases">
        <authorList>
            <person name="Lu T."/>
            <person name="Wang Q."/>
            <person name="Han X."/>
        </authorList>
    </citation>
    <scope>NUCLEOTIDE SEQUENCE [LARGE SCALE GENOMIC DNA]</scope>
    <source>
        <strain evidence="6 7">WQ 585</strain>
    </source>
</reference>
<keyword evidence="7" id="KW-1185">Reference proteome</keyword>
<comment type="subcellular location">
    <subcellularLocation>
        <location evidence="1">Membrane</location>
    </subcellularLocation>
</comment>
<dbReference type="Proteomes" id="UP000635316">
    <property type="component" value="Unassembled WGS sequence"/>
</dbReference>
<dbReference type="EMBL" id="JAENGP010000011">
    <property type="protein sequence ID" value="MBK1781609.1"/>
    <property type="molecule type" value="Genomic_DNA"/>
</dbReference>
<feature type="transmembrane region" description="Helical" evidence="5">
    <location>
        <begin position="50"/>
        <end position="67"/>
    </location>
</feature>
<gene>
    <name evidence="6" type="ORF">JHL22_10295</name>
</gene>
<sequence length="138" mass="15679">MQMEEKTFPTYGALSRSAIVMGIPLVPMAALIGCTMVVTMFFLTFIGGKALLLTVIPIPILFVFKTVSKNDDRALNILGYELLCFFYRRNARLFNKTTTILGTKYGQKLNDYQRFFEQRSEAAGRSVRFSTENIPTRD</sequence>
<protein>
    <submittedName>
        <fullName evidence="6">VirB3 family type IV secretion system protein</fullName>
    </submittedName>
</protein>
<dbReference type="InterPro" id="IPR007792">
    <property type="entry name" value="T4SS_VirB3/TrbD/AvhB"/>
</dbReference>
<accession>A0ABS1ECE4</accession>
<evidence type="ECO:0000313" key="6">
    <source>
        <dbReference type="EMBL" id="MBK1781609.1"/>
    </source>
</evidence>
<comment type="caution">
    <text evidence="6">The sequence shown here is derived from an EMBL/GenBank/DDBJ whole genome shotgun (WGS) entry which is preliminary data.</text>
</comment>
<keyword evidence="2 5" id="KW-0812">Transmembrane</keyword>
<evidence type="ECO:0000256" key="4">
    <source>
        <dbReference type="ARBA" id="ARBA00023136"/>
    </source>
</evidence>
<dbReference type="Pfam" id="PF05101">
    <property type="entry name" value="VirB3"/>
    <property type="match status" value="1"/>
</dbReference>
<evidence type="ECO:0000256" key="5">
    <source>
        <dbReference type="SAM" id="Phobius"/>
    </source>
</evidence>
<evidence type="ECO:0000313" key="7">
    <source>
        <dbReference type="Proteomes" id="UP000635316"/>
    </source>
</evidence>
<proteinExistence type="predicted"/>
<keyword evidence="4 5" id="KW-0472">Membrane</keyword>
<evidence type="ECO:0000256" key="3">
    <source>
        <dbReference type="ARBA" id="ARBA00022989"/>
    </source>
</evidence>
<feature type="transmembrane region" description="Helical" evidence="5">
    <location>
        <begin position="21"/>
        <end position="44"/>
    </location>
</feature>
<keyword evidence="3 5" id="KW-1133">Transmembrane helix</keyword>
<dbReference type="PROSITE" id="PS51257">
    <property type="entry name" value="PROKAR_LIPOPROTEIN"/>
    <property type="match status" value="1"/>
</dbReference>
<organism evidence="6 7">
    <name type="scientific">Advenella mandrilli</name>
    <dbReference type="NCBI Taxonomy" id="2800330"/>
    <lineage>
        <taxon>Bacteria</taxon>
        <taxon>Pseudomonadati</taxon>
        <taxon>Pseudomonadota</taxon>
        <taxon>Betaproteobacteria</taxon>
        <taxon>Burkholderiales</taxon>
        <taxon>Alcaligenaceae</taxon>
    </lineage>
</organism>
<dbReference type="RefSeq" id="WP_200236879.1">
    <property type="nucleotide sequence ID" value="NZ_JAENGP010000011.1"/>
</dbReference>
<evidence type="ECO:0000256" key="1">
    <source>
        <dbReference type="ARBA" id="ARBA00004370"/>
    </source>
</evidence>
<name>A0ABS1ECE4_9BURK</name>
<evidence type="ECO:0000256" key="2">
    <source>
        <dbReference type="ARBA" id="ARBA00022692"/>
    </source>
</evidence>